<dbReference type="GO" id="GO:0005524">
    <property type="term" value="F:ATP binding"/>
    <property type="evidence" value="ECO:0007669"/>
    <property type="project" value="UniProtKB-KW"/>
</dbReference>
<dbReference type="CDD" id="cd00082">
    <property type="entry name" value="HisKA"/>
    <property type="match status" value="1"/>
</dbReference>
<dbReference type="InterPro" id="IPR003661">
    <property type="entry name" value="HisK_dim/P_dom"/>
</dbReference>
<dbReference type="STRING" id="361041.VW35_13915"/>
<dbReference type="SMART" id="SM00387">
    <property type="entry name" value="HATPase_c"/>
    <property type="match status" value="1"/>
</dbReference>
<feature type="domain" description="Histidine kinase" evidence="13">
    <location>
        <begin position="180"/>
        <end position="398"/>
    </location>
</feature>
<dbReference type="SUPFAM" id="SSF47384">
    <property type="entry name" value="Homodimeric domain of signal transducing histidine kinase"/>
    <property type="match status" value="1"/>
</dbReference>
<evidence type="ECO:0000256" key="5">
    <source>
        <dbReference type="ARBA" id="ARBA00022553"/>
    </source>
</evidence>
<dbReference type="EC" id="2.7.13.3" evidence="3"/>
<dbReference type="InterPro" id="IPR036890">
    <property type="entry name" value="HATPase_C_sf"/>
</dbReference>
<gene>
    <name evidence="14" type="ORF">VW35_13915</name>
</gene>
<reference evidence="14 15" key="1">
    <citation type="submission" date="2015-03" db="EMBL/GenBank/DDBJ databases">
        <authorList>
            <person name="Hassan Y.I."/>
            <person name="Lepp D."/>
            <person name="Zhou T."/>
        </authorList>
    </citation>
    <scope>NUCLEOTIDE SEQUENCE [LARGE SCALE GENOMIC DNA]</scope>
    <source>
        <strain evidence="14 15">GH2-10</strain>
    </source>
</reference>
<evidence type="ECO:0000256" key="11">
    <source>
        <dbReference type="ARBA" id="ARBA00023136"/>
    </source>
</evidence>
<evidence type="ECO:0000313" key="15">
    <source>
        <dbReference type="Proteomes" id="UP000033514"/>
    </source>
</evidence>
<keyword evidence="11 12" id="KW-0472">Membrane</keyword>
<evidence type="ECO:0000256" key="10">
    <source>
        <dbReference type="ARBA" id="ARBA00023012"/>
    </source>
</evidence>
<dbReference type="PATRIC" id="fig|361041.3.peg.2170"/>
<dbReference type="FunFam" id="3.30.565.10:FF:000006">
    <property type="entry name" value="Sensor histidine kinase WalK"/>
    <property type="match status" value="1"/>
</dbReference>
<comment type="catalytic activity">
    <reaction evidence="1">
        <text>ATP + protein L-histidine = ADP + protein N-phospho-L-histidine.</text>
        <dbReference type="EC" id="2.7.13.3"/>
    </reaction>
</comment>
<keyword evidence="12" id="KW-0812">Transmembrane</keyword>
<keyword evidence="7" id="KW-0547">Nucleotide-binding</keyword>
<evidence type="ECO:0000256" key="9">
    <source>
        <dbReference type="ARBA" id="ARBA00022840"/>
    </source>
</evidence>
<dbReference type="InterPro" id="IPR005467">
    <property type="entry name" value="His_kinase_dom"/>
</dbReference>
<comment type="caution">
    <text evidence="14">The sequence shown here is derived from an EMBL/GenBank/DDBJ whole genome shotgun (WGS) entry which is preliminary data.</text>
</comment>
<keyword evidence="5" id="KW-0597">Phosphoprotein</keyword>
<dbReference type="EMBL" id="LAJG01000024">
    <property type="protein sequence ID" value="KKB77891.1"/>
    <property type="molecule type" value="Genomic_DNA"/>
</dbReference>
<dbReference type="PRINTS" id="PR00344">
    <property type="entry name" value="BCTRLSENSOR"/>
</dbReference>
<proteinExistence type="predicted"/>
<dbReference type="Gene3D" id="3.30.565.10">
    <property type="entry name" value="Histidine kinase-like ATPase, C-terminal domain"/>
    <property type="match status" value="1"/>
</dbReference>
<accession>A0A0F5L652</accession>
<evidence type="ECO:0000259" key="13">
    <source>
        <dbReference type="PROSITE" id="PS50109"/>
    </source>
</evidence>
<dbReference type="SUPFAM" id="SSF55874">
    <property type="entry name" value="ATPase domain of HSP90 chaperone/DNA topoisomerase II/histidine kinase"/>
    <property type="match status" value="1"/>
</dbReference>
<keyword evidence="9" id="KW-0067">ATP-binding</keyword>
<protein>
    <recommendedName>
        <fullName evidence="3">histidine kinase</fullName>
        <ecNumber evidence="3">2.7.13.3</ecNumber>
    </recommendedName>
</protein>
<dbReference type="AlphaFoldDB" id="A0A0F5L652"/>
<dbReference type="Pfam" id="PF00512">
    <property type="entry name" value="HisKA"/>
    <property type="match status" value="1"/>
</dbReference>
<dbReference type="GO" id="GO:0004721">
    <property type="term" value="F:phosphoprotein phosphatase activity"/>
    <property type="evidence" value="ECO:0007669"/>
    <property type="project" value="TreeGrafter"/>
</dbReference>
<dbReference type="GO" id="GO:0016036">
    <property type="term" value="P:cellular response to phosphate starvation"/>
    <property type="evidence" value="ECO:0007669"/>
    <property type="project" value="TreeGrafter"/>
</dbReference>
<dbReference type="Pfam" id="PF02518">
    <property type="entry name" value="HATPase_c"/>
    <property type="match status" value="1"/>
</dbReference>
<feature type="transmembrane region" description="Helical" evidence="12">
    <location>
        <begin position="15"/>
        <end position="34"/>
    </location>
</feature>
<dbReference type="SMART" id="SM00388">
    <property type="entry name" value="HisKA"/>
    <property type="match status" value="1"/>
</dbReference>
<evidence type="ECO:0000256" key="8">
    <source>
        <dbReference type="ARBA" id="ARBA00022777"/>
    </source>
</evidence>
<dbReference type="PROSITE" id="PS50109">
    <property type="entry name" value="HIS_KIN"/>
    <property type="match status" value="1"/>
</dbReference>
<evidence type="ECO:0000256" key="12">
    <source>
        <dbReference type="SAM" id="Phobius"/>
    </source>
</evidence>
<keyword evidence="15" id="KW-1185">Reference proteome</keyword>
<dbReference type="GO" id="GO:0000155">
    <property type="term" value="F:phosphorelay sensor kinase activity"/>
    <property type="evidence" value="ECO:0007669"/>
    <property type="project" value="InterPro"/>
</dbReference>
<dbReference type="FunFam" id="1.10.287.130:FF:000008">
    <property type="entry name" value="Two-component sensor histidine kinase"/>
    <property type="match status" value="1"/>
</dbReference>
<dbReference type="Gene3D" id="1.10.287.130">
    <property type="match status" value="1"/>
</dbReference>
<dbReference type="InterPro" id="IPR050351">
    <property type="entry name" value="BphY/WalK/GraS-like"/>
</dbReference>
<evidence type="ECO:0000256" key="4">
    <source>
        <dbReference type="ARBA" id="ARBA00022475"/>
    </source>
</evidence>
<keyword evidence="12" id="KW-1133">Transmembrane helix</keyword>
<sequence length="398" mass="44036">MFIALVLFGNLRPDIAFLGYVVAVGFVAFLPMPVRTITRIVETPVPVELPKAEDDKVIAAFAEALGEPCLVLDGRGAVSYRNQAAARQYSNVQPGKVLTLVMRNPELVGAVDAALRTGTPHSFELHETLPSETWDRVTVAPIRHPESDWLEQYDRHLLVTFQSLTELKRVDAMRTDFIANASHELRTPLASLLGFIDTLLGPAARDAVAREKFLGIMRGQAERMSRLIDDLLSLSRIEMYQHVRPTGSVDLAGLLREVREGLQTQAKAAALDVVLDLPDGPVPVTGDRSQLYEVFENLVDNAIKYGGEGKTVEVSLTPINRSGFRYLVSVVDHGPGVEPEHVPRMTERFYRIEVETSRKKKGTGLGLAIVKHIVQRHRGQMSIRSKPGEGLRVDVMLP</sequence>
<comment type="subcellular location">
    <subcellularLocation>
        <location evidence="2">Cell membrane</location>
    </subcellularLocation>
</comment>
<dbReference type="Proteomes" id="UP000033514">
    <property type="component" value="Unassembled WGS sequence"/>
</dbReference>
<evidence type="ECO:0000256" key="2">
    <source>
        <dbReference type="ARBA" id="ARBA00004236"/>
    </source>
</evidence>
<dbReference type="InterPro" id="IPR004358">
    <property type="entry name" value="Sig_transdc_His_kin-like_C"/>
</dbReference>
<dbReference type="PANTHER" id="PTHR45453:SF1">
    <property type="entry name" value="PHOSPHATE REGULON SENSOR PROTEIN PHOR"/>
    <property type="match status" value="1"/>
</dbReference>
<evidence type="ECO:0000256" key="1">
    <source>
        <dbReference type="ARBA" id="ARBA00000085"/>
    </source>
</evidence>
<keyword evidence="10" id="KW-0902">Two-component regulatory system</keyword>
<keyword evidence="4" id="KW-1003">Cell membrane</keyword>
<dbReference type="GO" id="GO:0005886">
    <property type="term" value="C:plasma membrane"/>
    <property type="evidence" value="ECO:0007669"/>
    <property type="project" value="UniProtKB-SubCell"/>
</dbReference>
<dbReference type="PANTHER" id="PTHR45453">
    <property type="entry name" value="PHOSPHATE REGULON SENSOR PROTEIN PHOR"/>
    <property type="match status" value="1"/>
</dbReference>
<evidence type="ECO:0000256" key="6">
    <source>
        <dbReference type="ARBA" id="ARBA00022679"/>
    </source>
</evidence>
<dbReference type="InterPro" id="IPR003594">
    <property type="entry name" value="HATPase_dom"/>
</dbReference>
<evidence type="ECO:0000256" key="7">
    <source>
        <dbReference type="ARBA" id="ARBA00022741"/>
    </source>
</evidence>
<evidence type="ECO:0000313" key="14">
    <source>
        <dbReference type="EMBL" id="KKB77891.1"/>
    </source>
</evidence>
<dbReference type="CDD" id="cd00075">
    <property type="entry name" value="HATPase"/>
    <property type="match status" value="1"/>
</dbReference>
<dbReference type="InterPro" id="IPR036097">
    <property type="entry name" value="HisK_dim/P_sf"/>
</dbReference>
<name>A0A0F5L652_9HYPH</name>
<keyword evidence="8" id="KW-0418">Kinase</keyword>
<organism evidence="14 15">
    <name type="scientific">Devosia soli</name>
    <dbReference type="NCBI Taxonomy" id="361041"/>
    <lineage>
        <taxon>Bacteria</taxon>
        <taxon>Pseudomonadati</taxon>
        <taxon>Pseudomonadota</taxon>
        <taxon>Alphaproteobacteria</taxon>
        <taxon>Hyphomicrobiales</taxon>
        <taxon>Devosiaceae</taxon>
        <taxon>Devosia</taxon>
    </lineage>
</organism>
<keyword evidence="6" id="KW-0808">Transferase</keyword>
<evidence type="ECO:0000256" key="3">
    <source>
        <dbReference type="ARBA" id="ARBA00012438"/>
    </source>
</evidence>